<sequence>MTEIIGKIYNLSLNKRQILRGWYVIISDTGTEYLVERSYSLSSNWYRNVYKIDGTLQDYLVTEEIREQFSRKNNSFYIGIGLVITSFLNIFLRKWLPLNFWFGHFNSTFDMARGAINIVLMILGVTIWSYGLLIYRRIHLQKVFPSLKKIGQIKSLSALIILDNKREFW</sequence>
<reference evidence="3 5" key="3">
    <citation type="submission" date="2018-06" db="EMBL/GenBank/DDBJ databases">
        <authorList>
            <consortium name="Pathogen Informatics"/>
            <person name="Doyle S."/>
        </authorList>
    </citation>
    <scope>NUCLEOTIDE SEQUENCE [LARGE SCALE GENOMIC DNA]</scope>
    <source>
        <strain evidence="3 5">NCTC12957</strain>
    </source>
</reference>
<evidence type="ECO:0000313" key="2">
    <source>
        <dbReference type="EMBL" id="OLF50252.1"/>
    </source>
</evidence>
<protein>
    <submittedName>
        <fullName evidence="2">Uncharacterized protein</fullName>
    </submittedName>
</protein>
<feature type="transmembrane region" description="Helical" evidence="1">
    <location>
        <begin position="76"/>
        <end position="96"/>
    </location>
</feature>
<evidence type="ECO:0000256" key="1">
    <source>
        <dbReference type="SAM" id="Phobius"/>
    </source>
</evidence>
<dbReference type="AlphaFoldDB" id="A0A1Q8EEN5"/>
<organism evidence="2 4">
    <name type="scientific">Streptococcus acidominimus</name>
    <dbReference type="NCBI Taxonomy" id="1326"/>
    <lineage>
        <taxon>Bacteria</taxon>
        <taxon>Bacillati</taxon>
        <taxon>Bacillota</taxon>
        <taxon>Bacilli</taxon>
        <taxon>Lactobacillales</taxon>
        <taxon>Streptococcaceae</taxon>
        <taxon>Streptococcus</taxon>
    </lineage>
</organism>
<dbReference type="OrthoDB" id="2235345at2"/>
<dbReference type="EMBL" id="MSJL01000009">
    <property type="protein sequence ID" value="OLF50252.1"/>
    <property type="molecule type" value="Genomic_DNA"/>
</dbReference>
<proteinExistence type="predicted"/>
<keyword evidence="4" id="KW-1185">Reference proteome</keyword>
<dbReference type="RefSeq" id="WP_075098774.1">
    <property type="nucleotide sequence ID" value="NZ_MSJL01000009.1"/>
</dbReference>
<keyword evidence="1" id="KW-0472">Membrane</keyword>
<dbReference type="Proteomes" id="UP000255213">
    <property type="component" value="Unassembled WGS sequence"/>
</dbReference>
<dbReference type="EMBL" id="UHEN01000001">
    <property type="protein sequence ID" value="SUN06754.1"/>
    <property type="molecule type" value="Genomic_DNA"/>
</dbReference>
<evidence type="ECO:0000313" key="3">
    <source>
        <dbReference type="EMBL" id="SUN06754.1"/>
    </source>
</evidence>
<gene>
    <name evidence="2" type="ORF">BU200_03110</name>
    <name evidence="3" type="ORF">NCTC12957_00800</name>
</gene>
<evidence type="ECO:0000313" key="5">
    <source>
        <dbReference type="Proteomes" id="UP000255213"/>
    </source>
</evidence>
<dbReference type="Proteomes" id="UP000186437">
    <property type="component" value="Unassembled WGS sequence"/>
</dbReference>
<keyword evidence="1" id="KW-1133">Transmembrane helix</keyword>
<keyword evidence="1" id="KW-0812">Transmembrane</keyword>
<feature type="transmembrane region" description="Helical" evidence="1">
    <location>
        <begin position="116"/>
        <end position="135"/>
    </location>
</feature>
<name>A0A1Q8EEN5_STRAI</name>
<reference evidence="4" key="2">
    <citation type="submission" date="2016-12" db="EMBL/GenBank/DDBJ databases">
        <authorList>
            <person name="Gulvik C.A."/>
        </authorList>
    </citation>
    <scope>NUCLEOTIDE SEQUENCE [LARGE SCALE GENOMIC DNA]</scope>
    <source>
        <strain evidence="4">ATCC 51725</strain>
    </source>
</reference>
<reference evidence="2" key="1">
    <citation type="submission" date="2016-12" db="EMBL/GenBank/DDBJ databases">
        <authorList>
            <person name="Song W.-J."/>
            <person name="Kurnit D.M."/>
        </authorList>
    </citation>
    <scope>NUCLEOTIDE SEQUENCE [LARGE SCALE GENOMIC DNA]</scope>
    <source>
        <strain evidence="2">ATCC 51725</strain>
    </source>
</reference>
<evidence type="ECO:0000313" key="4">
    <source>
        <dbReference type="Proteomes" id="UP000186437"/>
    </source>
</evidence>
<accession>A0A1Q8EEN5</accession>